<protein>
    <submittedName>
        <fullName evidence="1">Uncharacterized protein</fullName>
    </submittedName>
</protein>
<gene>
    <name evidence="1" type="ORF">EV356DRAFT_497475</name>
</gene>
<dbReference type="Proteomes" id="UP000800092">
    <property type="component" value="Unassembled WGS sequence"/>
</dbReference>
<sequence>MAWRLNARRTADYILRVVMSEVRREKLETSTEYGVLVEVPLWEACGVPRGTGTVSVAHCSRFLQECASIGRFAQGFPANYSLRHLLDSRASLPRGMIILFQPCHPRLVRVLDGVRGPRLNLMEIRAHDIGKHVAREAVQGNKPGNGSIMSPCVNSIPETA</sequence>
<evidence type="ECO:0000313" key="1">
    <source>
        <dbReference type="EMBL" id="KAF2228756.1"/>
    </source>
</evidence>
<evidence type="ECO:0000313" key="2">
    <source>
        <dbReference type="Proteomes" id="UP000800092"/>
    </source>
</evidence>
<keyword evidence="2" id="KW-1185">Reference proteome</keyword>
<dbReference type="AlphaFoldDB" id="A0A6A6GSL4"/>
<organism evidence="1 2">
    <name type="scientific">Viridothelium virens</name>
    <name type="common">Speckled blister lichen</name>
    <name type="synonym">Trypethelium virens</name>
    <dbReference type="NCBI Taxonomy" id="1048519"/>
    <lineage>
        <taxon>Eukaryota</taxon>
        <taxon>Fungi</taxon>
        <taxon>Dikarya</taxon>
        <taxon>Ascomycota</taxon>
        <taxon>Pezizomycotina</taxon>
        <taxon>Dothideomycetes</taxon>
        <taxon>Dothideomycetes incertae sedis</taxon>
        <taxon>Trypetheliales</taxon>
        <taxon>Trypetheliaceae</taxon>
        <taxon>Viridothelium</taxon>
    </lineage>
</organism>
<reference evidence="1" key="1">
    <citation type="journal article" date="2020" name="Stud. Mycol.">
        <title>101 Dothideomycetes genomes: a test case for predicting lifestyles and emergence of pathogens.</title>
        <authorList>
            <person name="Haridas S."/>
            <person name="Albert R."/>
            <person name="Binder M."/>
            <person name="Bloem J."/>
            <person name="Labutti K."/>
            <person name="Salamov A."/>
            <person name="Andreopoulos B."/>
            <person name="Baker S."/>
            <person name="Barry K."/>
            <person name="Bills G."/>
            <person name="Bluhm B."/>
            <person name="Cannon C."/>
            <person name="Castanera R."/>
            <person name="Culley D."/>
            <person name="Daum C."/>
            <person name="Ezra D."/>
            <person name="Gonzalez J."/>
            <person name="Henrissat B."/>
            <person name="Kuo A."/>
            <person name="Liang C."/>
            <person name="Lipzen A."/>
            <person name="Lutzoni F."/>
            <person name="Magnuson J."/>
            <person name="Mondo S."/>
            <person name="Nolan M."/>
            <person name="Ohm R."/>
            <person name="Pangilinan J."/>
            <person name="Park H.-J."/>
            <person name="Ramirez L."/>
            <person name="Alfaro M."/>
            <person name="Sun H."/>
            <person name="Tritt A."/>
            <person name="Yoshinaga Y."/>
            <person name="Zwiers L.-H."/>
            <person name="Turgeon B."/>
            <person name="Goodwin S."/>
            <person name="Spatafora J."/>
            <person name="Crous P."/>
            <person name="Grigoriev I."/>
        </authorList>
    </citation>
    <scope>NUCLEOTIDE SEQUENCE</scope>
    <source>
        <strain evidence="1">Tuck. ex Michener</strain>
    </source>
</reference>
<name>A0A6A6GSL4_VIRVR</name>
<accession>A0A6A6GSL4</accession>
<dbReference type="EMBL" id="ML991894">
    <property type="protein sequence ID" value="KAF2228756.1"/>
    <property type="molecule type" value="Genomic_DNA"/>
</dbReference>
<proteinExistence type="predicted"/>